<evidence type="ECO:0000256" key="5">
    <source>
        <dbReference type="ARBA" id="ARBA00022842"/>
    </source>
</evidence>
<reference evidence="7 8" key="1">
    <citation type="submission" date="2021-07" db="EMBL/GenBank/DDBJ databases">
        <title>Novel Helicobacter sp. Isolated from a cat.</title>
        <authorList>
            <person name="Rimbara E."/>
            <person name="Suzuki M."/>
        </authorList>
    </citation>
    <scope>NUCLEOTIDE SEQUENCE [LARGE SCALE GENOMIC DNA]</scope>
    <source>
        <strain evidence="8">NHP19-012</strain>
    </source>
</reference>
<keyword evidence="3 6" id="KW-0808">Transferase</keyword>
<evidence type="ECO:0000313" key="8">
    <source>
        <dbReference type="Proteomes" id="UP000826146"/>
    </source>
</evidence>
<gene>
    <name evidence="7" type="primary">ispB</name>
    <name evidence="7" type="ORF">NHP190012_03540</name>
</gene>
<organism evidence="7 8">
    <name type="scientific">Helicobacter gastrofelis</name>
    <dbReference type="NCBI Taxonomy" id="2849642"/>
    <lineage>
        <taxon>Bacteria</taxon>
        <taxon>Pseudomonadati</taxon>
        <taxon>Campylobacterota</taxon>
        <taxon>Epsilonproteobacteria</taxon>
        <taxon>Campylobacterales</taxon>
        <taxon>Helicobacteraceae</taxon>
        <taxon>Helicobacter</taxon>
    </lineage>
</organism>
<dbReference type="InterPro" id="IPR033749">
    <property type="entry name" value="Polyprenyl_synt_CS"/>
</dbReference>
<keyword evidence="4" id="KW-0479">Metal-binding</keyword>
<dbReference type="PANTHER" id="PTHR12001">
    <property type="entry name" value="GERANYLGERANYL PYROPHOSPHATE SYNTHASE"/>
    <property type="match status" value="1"/>
</dbReference>
<dbReference type="InterPro" id="IPR008949">
    <property type="entry name" value="Isoprenoid_synthase_dom_sf"/>
</dbReference>
<evidence type="ECO:0000256" key="4">
    <source>
        <dbReference type="ARBA" id="ARBA00022723"/>
    </source>
</evidence>
<comment type="similarity">
    <text evidence="2 6">Belongs to the FPP/GGPP synthase family.</text>
</comment>
<dbReference type="Pfam" id="PF00348">
    <property type="entry name" value="polyprenyl_synt"/>
    <property type="match status" value="1"/>
</dbReference>
<proteinExistence type="inferred from homology"/>
<accession>A0ABM7SKQ9</accession>
<keyword evidence="8" id="KW-1185">Reference proteome</keyword>
<comment type="cofactor">
    <cofactor evidence="1">
        <name>Mg(2+)</name>
        <dbReference type="ChEBI" id="CHEBI:18420"/>
    </cofactor>
</comment>
<sequence>MLERIQAKIEAYLEEVGSPQVLRMAQNLGMGKMLRSRLILTICAKHPKLVDFCAIIEMIQTASLLHDDVIDHAATRRGHESLNHAFGNTNAIMLGDIFYSKAFCALADFAKPIIEVVAQSVVALSRGEIKDTQMAQGFNPSQDFYIDMVADKSAALIVASSGGAALLAGLDFKKYAAFGHNFGIAFQIIDDLLDITQPKEVLGKPAFSDFKEGKSTLPYILLHQRLSPAEQGILRGYFKSPKEEAKLWCSEKFKEHNIIQATLQEAKAYTQKALEAIRGENNQALEAMALQVLERQF</sequence>
<dbReference type="SUPFAM" id="SSF48576">
    <property type="entry name" value="Terpenoid synthases"/>
    <property type="match status" value="1"/>
</dbReference>
<dbReference type="PANTHER" id="PTHR12001:SF69">
    <property type="entry name" value="ALL TRANS-POLYPRENYL-DIPHOSPHATE SYNTHASE PDSS1"/>
    <property type="match status" value="1"/>
</dbReference>
<dbReference type="EMBL" id="AP024819">
    <property type="protein sequence ID" value="BCZ18712.1"/>
    <property type="molecule type" value="Genomic_DNA"/>
</dbReference>
<evidence type="ECO:0000256" key="2">
    <source>
        <dbReference type="ARBA" id="ARBA00006706"/>
    </source>
</evidence>
<dbReference type="SFLD" id="SFLDS00005">
    <property type="entry name" value="Isoprenoid_Synthase_Type_I"/>
    <property type="match status" value="1"/>
</dbReference>
<dbReference type="InterPro" id="IPR000092">
    <property type="entry name" value="Polyprenyl_synt"/>
</dbReference>
<dbReference type="PROSITE" id="PS00723">
    <property type="entry name" value="POLYPRENYL_SYNTHASE_1"/>
    <property type="match status" value="1"/>
</dbReference>
<evidence type="ECO:0000313" key="7">
    <source>
        <dbReference type="EMBL" id="BCZ18712.1"/>
    </source>
</evidence>
<evidence type="ECO:0000256" key="1">
    <source>
        <dbReference type="ARBA" id="ARBA00001946"/>
    </source>
</evidence>
<dbReference type="Proteomes" id="UP000826146">
    <property type="component" value="Chromosome"/>
</dbReference>
<keyword evidence="5" id="KW-0460">Magnesium</keyword>
<evidence type="ECO:0000256" key="6">
    <source>
        <dbReference type="RuleBase" id="RU004466"/>
    </source>
</evidence>
<dbReference type="Gene3D" id="1.10.600.10">
    <property type="entry name" value="Farnesyl Diphosphate Synthase"/>
    <property type="match status" value="1"/>
</dbReference>
<evidence type="ECO:0000256" key="3">
    <source>
        <dbReference type="ARBA" id="ARBA00022679"/>
    </source>
</evidence>
<dbReference type="CDD" id="cd00685">
    <property type="entry name" value="Trans_IPPS_HT"/>
    <property type="match status" value="1"/>
</dbReference>
<dbReference type="PROSITE" id="PS00444">
    <property type="entry name" value="POLYPRENYL_SYNTHASE_2"/>
    <property type="match status" value="1"/>
</dbReference>
<protein>
    <submittedName>
        <fullName evidence="7">Octaprenyl-diphosphate synthase IspB</fullName>
    </submittedName>
</protein>
<dbReference type="RefSeq" id="WP_221272549.1">
    <property type="nucleotide sequence ID" value="NZ_AP024819.1"/>
</dbReference>
<name>A0ABM7SKQ9_9HELI</name>